<dbReference type="PANTHER" id="PTHR10773:SF19">
    <property type="match status" value="1"/>
</dbReference>
<sequence>MDYQRKAKRNKGLEYINRKGNTVQEKRFTNKNCHCRFKCIEKITEEERLANFNNFWKIGSFSTQNAYICGLVKPQEIKQKRPKNNSRSPKICSNKYYLNLGARSVNVCKQYFLNTFNISDGRMTRAIKKARSTSPGEDLRGKHPPPNKTPTQIIEYIRKHISSFPAYTSHYTRQHNPNRKYLSSNLNIRLMYQLYVEKCKNENEKFSSEAMYRKIFHRDFNLHFHTPSKDTCSKCDTWKMKICSENDMQLKQNYKTEHELHLRKAEKARASMKEDKVLAILNPAKIYSFTFDLEKALAFPQLSCSIAYYKRNMYVYNLGCHNLATEQAYMYCWDETLASRGSQEISSCLRKHISTHAASYHHIIAYSDACTGQNRNIKTSLMWLKLLADSENLEVIDHRFLVSGHSYLPNDRDFGGVETFAKGKFIVLPRDWYSIIQKARSRNPFIIHKMEQSEFFSSKSLEEVICHRKKNEKKGPVNWLKIQWLQFRKEEPFKIFYKETLNDIIEFETIDLQPNKKGRPLRLANVALNNLYNGPLPVSTEKKKNMLELLQFIPPVDHTYFKNLNGTDESEDSGPLEVIEFLDQYE</sequence>
<dbReference type="EMBL" id="JAVRBK010000002">
    <property type="protein sequence ID" value="KAK5648221.1"/>
    <property type="molecule type" value="Genomic_DNA"/>
</dbReference>
<organism evidence="1 2">
    <name type="scientific">Pyrocoelia pectoralis</name>
    <dbReference type="NCBI Taxonomy" id="417401"/>
    <lineage>
        <taxon>Eukaryota</taxon>
        <taxon>Metazoa</taxon>
        <taxon>Ecdysozoa</taxon>
        <taxon>Arthropoda</taxon>
        <taxon>Hexapoda</taxon>
        <taxon>Insecta</taxon>
        <taxon>Pterygota</taxon>
        <taxon>Neoptera</taxon>
        <taxon>Endopterygota</taxon>
        <taxon>Coleoptera</taxon>
        <taxon>Polyphaga</taxon>
        <taxon>Elateriformia</taxon>
        <taxon>Elateroidea</taxon>
        <taxon>Lampyridae</taxon>
        <taxon>Lampyrinae</taxon>
        <taxon>Pyrocoelia</taxon>
    </lineage>
</organism>
<accession>A0AAN7VNC2</accession>
<proteinExistence type="predicted"/>
<comment type="caution">
    <text evidence="1">The sequence shown here is derived from an EMBL/GenBank/DDBJ whole genome shotgun (WGS) entry which is preliminary data.</text>
</comment>
<name>A0AAN7VNC2_9COLE</name>
<dbReference type="Proteomes" id="UP001329430">
    <property type="component" value="Chromosome 2"/>
</dbReference>
<reference evidence="1 2" key="1">
    <citation type="journal article" date="2024" name="Insects">
        <title>An Improved Chromosome-Level Genome Assembly of the Firefly Pyrocoelia pectoralis.</title>
        <authorList>
            <person name="Fu X."/>
            <person name="Meyer-Rochow V.B."/>
            <person name="Ballantyne L."/>
            <person name="Zhu X."/>
        </authorList>
    </citation>
    <scope>NUCLEOTIDE SEQUENCE [LARGE SCALE GENOMIC DNA]</scope>
    <source>
        <strain evidence="1">XCY_ONT2</strain>
    </source>
</reference>
<evidence type="ECO:0000313" key="2">
    <source>
        <dbReference type="Proteomes" id="UP001329430"/>
    </source>
</evidence>
<dbReference type="AlphaFoldDB" id="A0AAN7VNC2"/>
<gene>
    <name evidence="1" type="ORF">RI129_003113</name>
</gene>
<protein>
    <submittedName>
        <fullName evidence="1">Uncharacterized protein</fullName>
    </submittedName>
</protein>
<keyword evidence="2" id="KW-1185">Reference proteome</keyword>
<dbReference type="PANTHER" id="PTHR10773">
    <property type="entry name" value="DNA-DIRECTED RNA POLYMERASES I, II, AND III SUBUNIT RPABC2"/>
    <property type="match status" value="1"/>
</dbReference>
<evidence type="ECO:0000313" key="1">
    <source>
        <dbReference type="EMBL" id="KAK5648221.1"/>
    </source>
</evidence>